<dbReference type="InterPro" id="IPR011990">
    <property type="entry name" value="TPR-like_helical_dom_sf"/>
</dbReference>
<protein>
    <submittedName>
        <fullName evidence="1">Uncharacterized protein</fullName>
    </submittedName>
</protein>
<proteinExistence type="predicted"/>
<evidence type="ECO:0000313" key="1">
    <source>
        <dbReference type="EMBL" id="KLE32873.1"/>
    </source>
</evidence>
<reference evidence="1 2" key="1">
    <citation type="submission" date="2015-04" db="EMBL/GenBank/DDBJ databases">
        <title>The draft genome sequence of Erythrobacr gangjinensis K7-2.</title>
        <authorList>
            <person name="Zhuang L."/>
            <person name="Liu Y."/>
            <person name="Shao Z."/>
        </authorList>
    </citation>
    <scope>NUCLEOTIDE SEQUENCE [LARGE SCALE GENOMIC DNA]</scope>
    <source>
        <strain evidence="1 2">K7-2</strain>
    </source>
</reference>
<dbReference type="Proteomes" id="UP000053070">
    <property type="component" value="Unassembled WGS sequence"/>
</dbReference>
<organism evidence="1 2">
    <name type="scientific">Aurantiacibacter gangjinensis</name>
    <dbReference type="NCBI Taxonomy" id="502682"/>
    <lineage>
        <taxon>Bacteria</taxon>
        <taxon>Pseudomonadati</taxon>
        <taxon>Pseudomonadota</taxon>
        <taxon>Alphaproteobacteria</taxon>
        <taxon>Sphingomonadales</taxon>
        <taxon>Erythrobacteraceae</taxon>
        <taxon>Aurantiacibacter</taxon>
    </lineage>
</organism>
<evidence type="ECO:0000313" key="2">
    <source>
        <dbReference type="Proteomes" id="UP000053070"/>
    </source>
</evidence>
<dbReference type="EMBL" id="LBHC01000001">
    <property type="protein sequence ID" value="KLE32873.1"/>
    <property type="molecule type" value="Genomic_DNA"/>
</dbReference>
<dbReference type="AlphaFoldDB" id="A0A0G9MU55"/>
<name>A0A0G9MU55_9SPHN</name>
<dbReference type="Gene3D" id="1.25.40.10">
    <property type="entry name" value="Tetratricopeptide repeat domain"/>
    <property type="match status" value="1"/>
</dbReference>
<dbReference type="STRING" id="502682.BMF35_a1882"/>
<dbReference type="PATRIC" id="fig|502682.8.peg.471"/>
<gene>
    <name evidence="1" type="ORF">AAW01_02305</name>
</gene>
<sequence>MAGDAPGDTDLLRAEALLQTGETSDALALIEDDQAAEAWRLRALAARQANDIPAAARAFARGRNAEGDKTRLYPAEASFHLDTADLAAAGEAVALANDVAPDRVETLFVTARLAQAQGDQVLALAKYLRIIEKTPLDRPALLGAIAASEHTGQPGITRHLIAYGAETRPFDSEFIYQTARVDAWDGNWEAVRERMQAHEAELENHGSARLLYAEALLNLGQVETARAMASPVLARRRDAEAERLRQALEAAS</sequence>
<dbReference type="SUPFAM" id="SSF48452">
    <property type="entry name" value="TPR-like"/>
    <property type="match status" value="1"/>
</dbReference>
<comment type="caution">
    <text evidence="1">The sequence shown here is derived from an EMBL/GenBank/DDBJ whole genome shotgun (WGS) entry which is preliminary data.</text>
</comment>
<keyword evidence="2" id="KW-1185">Reference proteome</keyword>
<accession>A0A0G9MU55</accession>